<dbReference type="InterPro" id="IPR029058">
    <property type="entry name" value="AB_hydrolase_fold"/>
</dbReference>
<organism evidence="5 6">
    <name type="scientific">Clostridium argentinense CDC 2741</name>
    <dbReference type="NCBI Taxonomy" id="1418104"/>
    <lineage>
        <taxon>Bacteria</taxon>
        <taxon>Bacillati</taxon>
        <taxon>Bacillota</taxon>
        <taxon>Clostridia</taxon>
        <taxon>Eubacteriales</taxon>
        <taxon>Clostridiaceae</taxon>
        <taxon>Clostridium</taxon>
    </lineage>
</organism>
<dbReference type="AlphaFoldDB" id="A0A0C1QY01"/>
<dbReference type="PANTHER" id="PTHR10272:SF0">
    <property type="entry name" value="PLATELET-ACTIVATING FACTOR ACETYLHYDROLASE"/>
    <property type="match status" value="1"/>
</dbReference>
<reference evidence="5 6" key="1">
    <citation type="journal article" date="2015" name="Infect. Genet. Evol.">
        <title>Genomic sequences of six botulinum neurotoxin-producing strains representing three clostridial species illustrate the mobility and diversity of botulinum neurotoxin genes.</title>
        <authorList>
            <person name="Smith T.J."/>
            <person name="Hill K.K."/>
            <person name="Xie G."/>
            <person name="Foley B.T."/>
            <person name="Williamson C.H."/>
            <person name="Foster J.T."/>
            <person name="Johnson S.L."/>
            <person name="Chertkov O."/>
            <person name="Teshima H."/>
            <person name="Gibbons H.S."/>
            <person name="Johnsky L.A."/>
            <person name="Karavis M.A."/>
            <person name="Smith L.A."/>
        </authorList>
    </citation>
    <scope>NUCLEOTIDE SEQUENCE [LARGE SCALE GENOMIC DNA]</scope>
    <source>
        <strain evidence="5 6">CDC 2741</strain>
    </source>
</reference>
<dbReference type="OrthoDB" id="9814760at2"/>
<keyword evidence="1 5" id="KW-0378">Hydrolase</keyword>
<gene>
    <name evidence="5" type="ORF">U732_2409</name>
</gene>
<accession>A0A0C1QY01</accession>
<dbReference type="EMBL" id="AYSO01000018">
    <property type="protein sequence ID" value="KIE45892.1"/>
    <property type="molecule type" value="Genomic_DNA"/>
</dbReference>
<dbReference type="Pfam" id="PF03403">
    <property type="entry name" value="PAF-AH_p_II"/>
    <property type="match status" value="2"/>
</dbReference>
<keyword evidence="4" id="KW-0812">Transmembrane</keyword>
<keyword evidence="4" id="KW-1133">Transmembrane helix</keyword>
<dbReference type="RefSeq" id="WP_039634741.1">
    <property type="nucleotide sequence ID" value="NZ_AYSO01000018.1"/>
</dbReference>
<feature type="transmembrane region" description="Helical" evidence="4">
    <location>
        <begin position="53"/>
        <end position="72"/>
    </location>
</feature>
<dbReference type="SUPFAM" id="SSF53474">
    <property type="entry name" value="alpha/beta-Hydrolases"/>
    <property type="match status" value="1"/>
</dbReference>
<feature type="transmembrane region" description="Helical" evidence="4">
    <location>
        <begin position="29"/>
        <end position="47"/>
    </location>
</feature>
<evidence type="ECO:0000256" key="3">
    <source>
        <dbReference type="ARBA" id="ARBA00023098"/>
    </source>
</evidence>
<keyword evidence="4" id="KW-0472">Membrane</keyword>
<feature type="transmembrane region" description="Helical" evidence="4">
    <location>
        <begin position="6"/>
        <end position="22"/>
    </location>
</feature>
<feature type="transmembrane region" description="Helical" evidence="4">
    <location>
        <begin position="84"/>
        <end position="105"/>
    </location>
</feature>
<dbReference type="STRING" id="29341.RSJ17_02470"/>
<evidence type="ECO:0000256" key="1">
    <source>
        <dbReference type="ARBA" id="ARBA00022801"/>
    </source>
</evidence>
<proteinExistence type="predicted"/>
<name>A0A0C1QY01_9CLOT</name>
<keyword evidence="6" id="KW-1185">Reference proteome</keyword>
<dbReference type="GO" id="GO:0003847">
    <property type="term" value="F:1-alkyl-2-acetylglycerophosphocholine esterase activity"/>
    <property type="evidence" value="ECO:0007669"/>
    <property type="project" value="TreeGrafter"/>
</dbReference>
<keyword evidence="3" id="KW-0443">Lipid metabolism</keyword>
<sequence length="470" mass="53009">MRVMELIIILLNFLVLGRVLMFERGATRNNVILLGISIVVTALQLIIEGYRWQMIPAYLVLVILLLQIFIFPRKYTVSASKGARIFKGFLIGIYFIVAVGLPLIMPMFSFAKPTGPYELGTKAFHFIDYKRPENYTEDPNDHRELMVQIWYPAKAGSNEPLAPYTKNPRELATGLSYPVFALNHLGQIKTNSHQDALISKEEKAWPILIFSHGMALYRNQNTFQVEELASHGYIVAAIDHTYDAAVTVFPDGRVAPVKTQLEDGLPSLDEHMQLWTEDAKFVLDKLEELNKDTSGNGFGGLIDMNRIGMLGHSYGGANTMHMLLEDHRVKAGINMDGGLFGKPAPEKGIGKPFMIMDAQESEDYMNAAKEQPGLNSDMYNNLWGELTRRRQAAMTGGVYSLTIPNTDHMSYTDLNQFTSVFKTKGEDLKYVHHVVNDVSLSFFNKYIKGDGSVKLEKIAERYPEIKFVKH</sequence>
<evidence type="ECO:0000313" key="5">
    <source>
        <dbReference type="EMBL" id="KIE45892.1"/>
    </source>
</evidence>
<dbReference type="Proteomes" id="UP000031366">
    <property type="component" value="Unassembled WGS sequence"/>
</dbReference>
<dbReference type="GO" id="GO:0016042">
    <property type="term" value="P:lipid catabolic process"/>
    <property type="evidence" value="ECO:0007669"/>
    <property type="project" value="UniProtKB-KW"/>
</dbReference>
<dbReference type="PANTHER" id="PTHR10272">
    <property type="entry name" value="PLATELET-ACTIVATING FACTOR ACETYLHYDROLASE"/>
    <property type="match status" value="1"/>
</dbReference>
<keyword evidence="2" id="KW-0442">Lipid degradation</keyword>
<evidence type="ECO:0000256" key="4">
    <source>
        <dbReference type="SAM" id="Phobius"/>
    </source>
</evidence>
<evidence type="ECO:0000313" key="6">
    <source>
        <dbReference type="Proteomes" id="UP000031366"/>
    </source>
</evidence>
<evidence type="ECO:0000256" key="2">
    <source>
        <dbReference type="ARBA" id="ARBA00022963"/>
    </source>
</evidence>
<dbReference type="Gene3D" id="3.40.50.1820">
    <property type="entry name" value="alpha/beta hydrolase"/>
    <property type="match status" value="1"/>
</dbReference>
<comment type="caution">
    <text evidence="5">The sequence shown here is derived from an EMBL/GenBank/DDBJ whole genome shotgun (WGS) entry which is preliminary data.</text>
</comment>
<protein>
    <submittedName>
        <fullName evidence="5">Platelet-activating factor acetylhydrolase, isoform II family protein</fullName>
    </submittedName>
</protein>